<dbReference type="Pfam" id="PF00989">
    <property type="entry name" value="PAS"/>
    <property type="match status" value="1"/>
</dbReference>
<dbReference type="Proteomes" id="UP000002431">
    <property type="component" value="Chromosome"/>
</dbReference>
<organism evidence="2 3">
    <name type="scientific">Deinococcus geothermalis (strain DSM 11300 / CIP 105573 / AG-3a)</name>
    <dbReference type="NCBI Taxonomy" id="319795"/>
    <lineage>
        <taxon>Bacteria</taxon>
        <taxon>Thermotogati</taxon>
        <taxon>Deinococcota</taxon>
        <taxon>Deinococci</taxon>
        <taxon>Deinococcales</taxon>
        <taxon>Deinococcaceae</taxon>
        <taxon>Deinococcus</taxon>
    </lineage>
</organism>
<dbReference type="Gene3D" id="1.10.3210.10">
    <property type="entry name" value="Hypothetical protein af1432"/>
    <property type="match status" value="1"/>
</dbReference>
<dbReference type="InterPro" id="IPR003607">
    <property type="entry name" value="HD/PDEase_dom"/>
</dbReference>
<dbReference type="PANTHER" id="PTHR45228:SF8">
    <property type="entry name" value="TWO-COMPONENT RESPONSE REGULATOR-RELATED"/>
    <property type="match status" value="1"/>
</dbReference>
<dbReference type="eggNOG" id="COG3437">
    <property type="taxonomic scope" value="Bacteria"/>
</dbReference>
<sequence>MTQKALNFCLCLSAPASVHVSFLPIAGGRVFEDLDFFDDPLPPLPGRSLLRPETTPPPPPQLRQLLLDAQPAALFLLDGAGLIREVGGAWEAITGLSAEQACGQALLRWLRYDRVRHPRFLRAEQGVLEEVTLVSPRATRVVRLSWAIRGEYVVGSLEPLAPSAQHAFRTAERLHDAERALDEVVQLLGVSQDAWQAGHVRRIVDLAQRLAVVAGLGPAEVRAVRWGAALHDIGKARVPQAILQKPGPLDPEEFAVIQQHPVWGVSLLADLTFLPVEVLDAIRHHHERWNGTGYPLGLAGQRIPLSARIVSIADVFDALLSNRPYKAAWTYQDAVDYLIAEAGRRFDPHLTRLFVCEVLGFTYLADRFPDDCGPVPGRGLGPAT</sequence>
<dbReference type="InterPro" id="IPR000014">
    <property type="entry name" value="PAS"/>
</dbReference>
<reference evidence="2" key="1">
    <citation type="submission" date="2006-04" db="EMBL/GenBank/DDBJ databases">
        <title>Complete sequence of chromosome of Deinococcus geothermalis DSM 11300.</title>
        <authorList>
            <consortium name="US DOE Joint Genome Institute"/>
            <person name="Copeland A."/>
            <person name="Lucas S."/>
            <person name="Lapidus A."/>
            <person name="Barry K."/>
            <person name="Detter J.C."/>
            <person name="Glavina del Rio T."/>
            <person name="Hammon N."/>
            <person name="Israni S."/>
            <person name="Dalin E."/>
            <person name="Tice H."/>
            <person name="Pitluck S."/>
            <person name="Brettin T."/>
            <person name="Bruce D."/>
            <person name="Han C."/>
            <person name="Tapia R."/>
            <person name="Saunders E."/>
            <person name="Gilna P."/>
            <person name="Schmutz J."/>
            <person name="Larimer F."/>
            <person name="Land M."/>
            <person name="Hauser L."/>
            <person name="Kyrpides N."/>
            <person name="Kim E."/>
            <person name="Daly M.J."/>
            <person name="Fredrickson J.K."/>
            <person name="Makarova K.S."/>
            <person name="Gaidamakova E.K."/>
            <person name="Zhai M."/>
            <person name="Richardson P."/>
        </authorList>
    </citation>
    <scope>NUCLEOTIDE SEQUENCE</scope>
    <source>
        <strain evidence="2">DSM 11300</strain>
    </source>
</reference>
<gene>
    <name evidence="2" type="ordered locus">Dgeo_0663</name>
</gene>
<accession>Q1J0L9</accession>
<dbReference type="STRING" id="319795.Dgeo_0663"/>
<name>Q1J0L9_DEIGD</name>
<evidence type="ECO:0000313" key="2">
    <source>
        <dbReference type="EMBL" id="ABF44965.1"/>
    </source>
</evidence>
<dbReference type="InterPro" id="IPR052020">
    <property type="entry name" value="Cyclic_di-GMP/3'3'-cGAMP_PDE"/>
</dbReference>
<evidence type="ECO:0000313" key="3">
    <source>
        <dbReference type="Proteomes" id="UP000002431"/>
    </source>
</evidence>
<dbReference type="InterPro" id="IPR037522">
    <property type="entry name" value="HD_GYP_dom"/>
</dbReference>
<dbReference type="InterPro" id="IPR006675">
    <property type="entry name" value="HDIG_dom"/>
</dbReference>
<dbReference type="KEGG" id="dge:Dgeo_0663"/>
<dbReference type="PROSITE" id="PS51832">
    <property type="entry name" value="HD_GYP"/>
    <property type="match status" value="1"/>
</dbReference>
<dbReference type="CDD" id="cd00077">
    <property type="entry name" value="HDc"/>
    <property type="match status" value="1"/>
</dbReference>
<dbReference type="EMBL" id="CP000359">
    <property type="protein sequence ID" value="ABF44965.1"/>
    <property type="molecule type" value="Genomic_DNA"/>
</dbReference>
<dbReference type="AlphaFoldDB" id="Q1J0L9"/>
<dbReference type="SMART" id="SM00471">
    <property type="entry name" value="HDc"/>
    <property type="match status" value="1"/>
</dbReference>
<dbReference type="GO" id="GO:0006355">
    <property type="term" value="P:regulation of DNA-templated transcription"/>
    <property type="evidence" value="ECO:0007669"/>
    <property type="project" value="InterPro"/>
</dbReference>
<dbReference type="SMART" id="SM00091">
    <property type="entry name" value="PAS"/>
    <property type="match status" value="1"/>
</dbReference>
<dbReference type="Pfam" id="PF13487">
    <property type="entry name" value="HD_5"/>
    <property type="match status" value="1"/>
</dbReference>
<keyword evidence="3" id="KW-1185">Reference proteome</keyword>
<protein>
    <submittedName>
        <fullName evidence="2">Metal dependent phosphohydrolase, HD-GYP and PAS/PAC sensor</fullName>
    </submittedName>
</protein>
<dbReference type="SUPFAM" id="SSF55785">
    <property type="entry name" value="PYP-like sensor domain (PAS domain)"/>
    <property type="match status" value="1"/>
</dbReference>
<dbReference type="NCBIfam" id="TIGR00277">
    <property type="entry name" value="HDIG"/>
    <property type="match status" value="1"/>
</dbReference>
<dbReference type="HOGENOM" id="CLU_000445_92_13_0"/>
<dbReference type="PANTHER" id="PTHR45228">
    <property type="entry name" value="CYCLIC DI-GMP PHOSPHODIESTERASE TM_0186-RELATED"/>
    <property type="match status" value="1"/>
</dbReference>
<dbReference type="InterPro" id="IPR013767">
    <property type="entry name" value="PAS_fold"/>
</dbReference>
<proteinExistence type="predicted"/>
<dbReference type="InterPro" id="IPR035965">
    <property type="entry name" value="PAS-like_dom_sf"/>
</dbReference>
<feature type="domain" description="HD-GYP" evidence="1">
    <location>
        <begin position="174"/>
        <end position="370"/>
    </location>
</feature>
<dbReference type="SUPFAM" id="SSF109604">
    <property type="entry name" value="HD-domain/PDEase-like"/>
    <property type="match status" value="1"/>
</dbReference>
<evidence type="ECO:0000259" key="1">
    <source>
        <dbReference type="PROSITE" id="PS51832"/>
    </source>
</evidence>